<name>A0A452Z4L7_AEGTS</name>
<reference evidence="2" key="5">
    <citation type="journal article" date="2021" name="G3 (Bethesda)">
        <title>Aegilops tauschii genome assembly Aet v5.0 features greater sequence contiguity and improved annotation.</title>
        <authorList>
            <person name="Wang L."/>
            <person name="Zhu T."/>
            <person name="Rodriguez J.C."/>
            <person name="Deal K.R."/>
            <person name="Dubcovsky J."/>
            <person name="McGuire P.E."/>
            <person name="Lux T."/>
            <person name="Spannagl M."/>
            <person name="Mayer K.F.X."/>
            <person name="Baldrich P."/>
            <person name="Meyers B.C."/>
            <person name="Huo N."/>
            <person name="Gu Y.Q."/>
            <person name="Zhou H."/>
            <person name="Devos K.M."/>
            <person name="Bennetzen J.L."/>
            <person name="Unver T."/>
            <person name="Budak H."/>
            <person name="Gulick P.J."/>
            <person name="Galiba G."/>
            <person name="Kalapos B."/>
            <person name="Nelson D.R."/>
            <person name="Li P."/>
            <person name="You F.M."/>
            <person name="Luo M.C."/>
            <person name="Dvorak J."/>
        </authorList>
    </citation>
    <scope>NUCLEOTIDE SEQUENCE [LARGE SCALE GENOMIC DNA]</scope>
    <source>
        <strain evidence="2">cv. AL8/78</strain>
    </source>
</reference>
<proteinExistence type="predicted"/>
<dbReference type="Gramene" id="AET1Gv20631500.16">
    <property type="protein sequence ID" value="AET1Gv20631500.16"/>
    <property type="gene ID" value="AET1Gv20631500"/>
</dbReference>
<protein>
    <submittedName>
        <fullName evidence="2">Uncharacterized protein</fullName>
    </submittedName>
</protein>
<feature type="compositionally biased region" description="Basic and acidic residues" evidence="1">
    <location>
        <begin position="98"/>
        <end position="108"/>
    </location>
</feature>
<evidence type="ECO:0000313" key="3">
    <source>
        <dbReference type="Proteomes" id="UP000015105"/>
    </source>
</evidence>
<keyword evidence="3" id="KW-1185">Reference proteome</keyword>
<accession>A0A452Z4L7</accession>
<sequence>MDRHKMLQIGKHLVLPSASDPPSHMALMNLSDNGCRCGFAGASLAEESHQLHGVPAQADQTPPTAGSGSCNDEDFPRRNEQRRRHPPIPQLQAAAELPGRRDAEELQRLRPAGASPRLRV</sequence>
<evidence type="ECO:0000256" key="1">
    <source>
        <dbReference type="SAM" id="MobiDB-lite"/>
    </source>
</evidence>
<feature type="compositionally biased region" description="Polar residues" evidence="1">
    <location>
        <begin position="58"/>
        <end position="70"/>
    </location>
</feature>
<reference evidence="3" key="2">
    <citation type="journal article" date="2017" name="Nat. Plants">
        <title>The Aegilops tauschii genome reveals multiple impacts of transposons.</title>
        <authorList>
            <person name="Zhao G."/>
            <person name="Zou C."/>
            <person name="Li K."/>
            <person name="Wang K."/>
            <person name="Li T."/>
            <person name="Gao L."/>
            <person name="Zhang X."/>
            <person name="Wang H."/>
            <person name="Yang Z."/>
            <person name="Liu X."/>
            <person name="Jiang W."/>
            <person name="Mao L."/>
            <person name="Kong X."/>
            <person name="Jiao Y."/>
            <person name="Jia J."/>
        </authorList>
    </citation>
    <scope>NUCLEOTIDE SEQUENCE [LARGE SCALE GENOMIC DNA]</scope>
    <source>
        <strain evidence="3">cv. AL8/78</strain>
    </source>
</reference>
<dbReference type="EnsemblPlants" id="AET1Gv20631500.16">
    <property type="protein sequence ID" value="AET1Gv20631500.16"/>
    <property type="gene ID" value="AET1Gv20631500"/>
</dbReference>
<feature type="region of interest" description="Disordered" evidence="1">
    <location>
        <begin position="47"/>
        <end position="120"/>
    </location>
</feature>
<dbReference type="Proteomes" id="UP000015105">
    <property type="component" value="Chromosome 1D"/>
</dbReference>
<reference evidence="3" key="1">
    <citation type="journal article" date="2014" name="Science">
        <title>Ancient hybridizations among the ancestral genomes of bread wheat.</title>
        <authorList>
            <consortium name="International Wheat Genome Sequencing Consortium,"/>
            <person name="Marcussen T."/>
            <person name="Sandve S.R."/>
            <person name="Heier L."/>
            <person name="Spannagl M."/>
            <person name="Pfeifer M."/>
            <person name="Jakobsen K.S."/>
            <person name="Wulff B.B."/>
            <person name="Steuernagel B."/>
            <person name="Mayer K.F."/>
            <person name="Olsen O.A."/>
        </authorList>
    </citation>
    <scope>NUCLEOTIDE SEQUENCE [LARGE SCALE GENOMIC DNA]</scope>
    <source>
        <strain evidence="3">cv. AL8/78</strain>
    </source>
</reference>
<evidence type="ECO:0000313" key="2">
    <source>
        <dbReference type="EnsemblPlants" id="AET1Gv20631500.16"/>
    </source>
</evidence>
<reference evidence="2" key="4">
    <citation type="submission" date="2019-03" db="UniProtKB">
        <authorList>
            <consortium name="EnsemblPlants"/>
        </authorList>
    </citation>
    <scope>IDENTIFICATION</scope>
</reference>
<dbReference type="AlphaFoldDB" id="A0A452Z4L7"/>
<reference evidence="2" key="3">
    <citation type="journal article" date="2017" name="Nature">
        <title>Genome sequence of the progenitor of the wheat D genome Aegilops tauschii.</title>
        <authorList>
            <person name="Luo M.C."/>
            <person name="Gu Y.Q."/>
            <person name="Puiu D."/>
            <person name="Wang H."/>
            <person name="Twardziok S.O."/>
            <person name="Deal K.R."/>
            <person name="Huo N."/>
            <person name="Zhu T."/>
            <person name="Wang L."/>
            <person name="Wang Y."/>
            <person name="McGuire P.E."/>
            <person name="Liu S."/>
            <person name="Long H."/>
            <person name="Ramasamy R.K."/>
            <person name="Rodriguez J.C."/>
            <person name="Van S.L."/>
            <person name="Yuan L."/>
            <person name="Wang Z."/>
            <person name="Xia Z."/>
            <person name="Xiao L."/>
            <person name="Anderson O.D."/>
            <person name="Ouyang S."/>
            <person name="Liang Y."/>
            <person name="Zimin A.V."/>
            <person name="Pertea G."/>
            <person name="Qi P."/>
            <person name="Bennetzen J.L."/>
            <person name="Dai X."/>
            <person name="Dawson M.W."/>
            <person name="Muller H.G."/>
            <person name="Kugler K."/>
            <person name="Rivarola-Duarte L."/>
            <person name="Spannagl M."/>
            <person name="Mayer K.F.X."/>
            <person name="Lu F.H."/>
            <person name="Bevan M.W."/>
            <person name="Leroy P."/>
            <person name="Li P."/>
            <person name="You F.M."/>
            <person name="Sun Q."/>
            <person name="Liu Z."/>
            <person name="Lyons E."/>
            <person name="Wicker T."/>
            <person name="Salzberg S.L."/>
            <person name="Devos K.M."/>
            <person name="Dvorak J."/>
        </authorList>
    </citation>
    <scope>NUCLEOTIDE SEQUENCE [LARGE SCALE GENOMIC DNA]</scope>
    <source>
        <strain evidence="2">cv. AL8/78</strain>
    </source>
</reference>
<organism evidence="2 3">
    <name type="scientific">Aegilops tauschii subsp. strangulata</name>
    <name type="common">Goatgrass</name>
    <dbReference type="NCBI Taxonomy" id="200361"/>
    <lineage>
        <taxon>Eukaryota</taxon>
        <taxon>Viridiplantae</taxon>
        <taxon>Streptophyta</taxon>
        <taxon>Embryophyta</taxon>
        <taxon>Tracheophyta</taxon>
        <taxon>Spermatophyta</taxon>
        <taxon>Magnoliopsida</taxon>
        <taxon>Liliopsida</taxon>
        <taxon>Poales</taxon>
        <taxon>Poaceae</taxon>
        <taxon>BOP clade</taxon>
        <taxon>Pooideae</taxon>
        <taxon>Triticodae</taxon>
        <taxon>Triticeae</taxon>
        <taxon>Triticinae</taxon>
        <taxon>Aegilops</taxon>
    </lineage>
</organism>